<evidence type="ECO:0000256" key="1">
    <source>
        <dbReference type="SAM" id="MobiDB-lite"/>
    </source>
</evidence>
<keyword evidence="2" id="KW-0732">Signal</keyword>
<dbReference type="EMBL" id="JBEDNZ010000011">
    <property type="protein sequence ID" value="KAL0832205.1"/>
    <property type="molecule type" value="Genomic_DNA"/>
</dbReference>
<feature type="chain" id="PRO_5044836704" evidence="2">
    <location>
        <begin position="19"/>
        <end position="136"/>
    </location>
</feature>
<organism evidence="3 4">
    <name type="scientific">Loxostege sticticalis</name>
    <name type="common">Beet webworm moth</name>
    <dbReference type="NCBI Taxonomy" id="481309"/>
    <lineage>
        <taxon>Eukaryota</taxon>
        <taxon>Metazoa</taxon>
        <taxon>Ecdysozoa</taxon>
        <taxon>Arthropoda</taxon>
        <taxon>Hexapoda</taxon>
        <taxon>Insecta</taxon>
        <taxon>Pterygota</taxon>
        <taxon>Neoptera</taxon>
        <taxon>Endopterygota</taxon>
        <taxon>Lepidoptera</taxon>
        <taxon>Glossata</taxon>
        <taxon>Ditrysia</taxon>
        <taxon>Pyraloidea</taxon>
        <taxon>Crambidae</taxon>
        <taxon>Pyraustinae</taxon>
        <taxon>Loxostege</taxon>
    </lineage>
</organism>
<proteinExistence type="predicted"/>
<evidence type="ECO:0000313" key="3">
    <source>
        <dbReference type="EMBL" id="KAL0832205.1"/>
    </source>
</evidence>
<gene>
    <name evidence="3" type="ORF">ABMA28_001659</name>
</gene>
<evidence type="ECO:0000313" key="4">
    <source>
        <dbReference type="Proteomes" id="UP001549921"/>
    </source>
</evidence>
<sequence length="136" mass="14964">MKVPILMIVLFITKFCDCRVATSEADVESGQVNVGDKRPRIACTLRTLNVADPYPSVIVKWRGKVNALTWSGDKKEVLNEDYKLPTVSHSYPGSGGLSGGESSAPKDPFSDATVIPDSYTSEDILTFFREDCKIPY</sequence>
<protein>
    <submittedName>
        <fullName evidence="3">Uncharacterized protein</fullName>
    </submittedName>
</protein>
<evidence type="ECO:0000256" key="2">
    <source>
        <dbReference type="SAM" id="SignalP"/>
    </source>
</evidence>
<accession>A0ABD0T2Q0</accession>
<comment type="caution">
    <text evidence="3">The sequence shown here is derived from an EMBL/GenBank/DDBJ whole genome shotgun (WGS) entry which is preliminary data.</text>
</comment>
<name>A0ABD0T2Q0_LOXSC</name>
<feature type="signal peptide" evidence="2">
    <location>
        <begin position="1"/>
        <end position="18"/>
    </location>
</feature>
<feature type="region of interest" description="Disordered" evidence="1">
    <location>
        <begin position="93"/>
        <end position="113"/>
    </location>
</feature>
<dbReference type="Proteomes" id="UP001549921">
    <property type="component" value="Unassembled WGS sequence"/>
</dbReference>
<reference evidence="3 4" key="1">
    <citation type="submission" date="2024-06" db="EMBL/GenBank/DDBJ databases">
        <title>A chromosome-level genome assembly of beet webworm, Loxostege sticticalis.</title>
        <authorList>
            <person name="Zhang Y."/>
        </authorList>
    </citation>
    <scope>NUCLEOTIDE SEQUENCE [LARGE SCALE GENOMIC DNA]</scope>
    <source>
        <strain evidence="3">AQ028</strain>
        <tissue evidence="3">Male pupae</tissue>
    </source>
</reference>
<dbReference type="AlphaFoldDB" id="A0ABD0T2Q0"/>